<dbReference type="GO" id="GO:0005615">
    <property type="term" value="C:extracellular space"/>
    <property type="evidence" value="ECO:0007669"/>
    <property type="project" value="UniProtKB-ARBA"/>
</dbReference>
<keyword evidence="7" id="KW-1015">Disulfide bond</keyword>
<dbReference type="PANTHER" id="PTHR47499">
    <property type="entry name" value="SERINE PROTEASE INHIBITOR KAZAL-TYPE 7 SPINK7"/>
    <property type="match status" value="1"/>
</dbReference>
<evidence type="ECO:0000313" key="10">
    <source>
        <dbReference type="Ensembl" id="ENSGALP00010020723.1"/>
    </source>
</evidence>
<dbReference type="SUPFAM" id="SSF100895">
    <property type="entry name" value="Kazal-type serine protease inhibitors"/>
    <property type="match status" value="3"/>
</dbReference>
<keyword evidence="8" id="KW-0325">Glycoprotein</keyword>
<evidence type="ECO:0000256" key="3">
    <source>
        <dbReference type="ARBA" id="ARBA00022525"/>
    </source>
</evidence>
<dbReference type="eggNOG" id="KOG3649">
    <property type="taxonomic scope" value="Eukaryota"/>
</dbReference>
<keyword evidence="5" id="KW-0677">Repeat</keyword>
<organism evidence="10 11">
    <name type="scientific">Gallus gallus</name>
    <name type="common">Chicken</name>
    <dbReference type="NCBI Taxonomy" id="9031"/>
    <lineage>
        <taxon>Eukaryota</taxon>
        <taxon>Metazoa</taxon>
        <taxon>Chordata</taxon>
        <taxon>Craniata</taxon>
        <taxon>Vertebrata</taxon>
        <taxon>Euteleostomi</taxon>
        <taxon>Archelosauria</taxon>
        <taxon>Archosauria</taxon>
        <taxon>Dinosauria</taxon>
        <taxon>Saurischia</taxon>
        <taxon>Theropoda</taxon>
        <taxon>Coelurosauria</taxon>
        <taxon>Aves</taxon>
        <taxon>Neognathae</taxon>
        <taxon>Galloanserae</taxon>
        <taxon>Galliformes</taxon>
        <taxon>Phasianidae</taxon>
        <taxon>Phasianinae</taxon>
        <taxon>Gallus</taxon>
    </lineage>
</organism>
<evidence type="ECO:0000256" key="7">
    <source>
        <dbReference type="ARBA" id="ARBA00023157"/>
    </source>
</evidence>
<evidence type="ECO:0000256" key="8">
    <source>
        <dbReference type="ARBA" id="ARBA00023180"/>
    </source>
</evidence>
<dbReference type="InterPro" id="IPR050159">
    <property type="entry name" value="Kazal-type_SerProtInhib"/>
</dbReference>
<evidence type="ECO:0000259" key="9">
    <source>
        <dbReference type="PROSITE" id="PS51465"/>
    </source>
</evidence>
<dbReference type="AlphaFoldDB" id="A0A1L1S0V0"/>
<dbReference type="OMA" id="KMANCAA"/>
<protein>
    <recommendedName>
        <fullName evidence="2">Ovomucoid</fullName>
    </recommendedName>
</protein>
<keyword evidence="11" id="KW-1185">Reference proteome</keyword>
<evidence type="ECO:0000256" key="1">
    <source>
        <dbReference type="ARBA" id="ARBA00004613"/>
    </source>
</evidence>
<dbReference type="InterPro" id="IPR036058">
    <property type="entry name" value="Kazal_dom_sf"/>
</dbReference>
<evidence type="ECO:0000256" key="5">
    <source>
        <dbReference type="ARBA" id="ARBA00022737"/>
    </source>
</evidence>
<dbReference type="OrthoDB" id="126772at2759"/>
<reference evidence="10" key="1">
    <citation type="submission" date="2020-11" db="EMBL/GenBank/DDBJ databases">
        <title>Gallus gallus (Chicken) genome, bGalGal1, GRCg7b, maternal haplotype autosomes + Z &amp; W.</title>
        <authorList>
            <person name="Warren W."/>
            <person name="Formenti G."/>
            <person name="Fedrigo O."/>
            <person name="Haase B."/>
            <person name="Mountcastle J."/>
            <person name="Balacco J."/>
            <person name="Tracey A."/>
            <person name="Schneider V."/>
            <person name="Okimoto R."/>
            <person name="Cheng H."/>
            <person name="Hawken R."/>
            <person name="Howe K."/>
            <person name="Jarvis E.D."/>
        </authorList>
    </citation>
    <scope>NUCLEOTIDE SEQUENCE [LARGE SCALE GENOMIC DNA]</scope>
    <source>
        <strain evidence="10">Broiler</strain>
    </source>
</reference>
<keyword evidence="4" id="KW-0646">Protease inhibitor</keyword>
<proteinExistence type="predicted"/>
<dbReference type="SMART" id="SM00280">
    <property type="entry name" value="KAZAL"/>
    <property type="match status" value="3"/>
</dbReference>
<dbReference type="RefSeq" id="XP_040538574.1">
    <property type="nucleotide sequence ID" value="XM_040682640.2"/>
</dbReference>
<gene>
    <name evidence="10" type="primary">LOC101749502</name>
</gene>
<name>A0A1L1S0V0_CHICK</name>
<dbReference type="STRING" id="9031.ENSGALP00000064757"/>
<evidence type="ECO:0000256" key="6">
    <source>
        <dbReference type="ARBA" id="ARBA00022900"/>
    </source>
</evidence>
<dbReference type="GO" id="GO:0004867">
    <property type="term" value="F:serine-type endopeptidase inhibitor activity"/>
    <property type="evidence" value="ECO:0007669"/>
    <property type="project" value="UniProtKB-KW"/>
</dbReference>
<comment type="subcellular location">
    <subcellularLocation>
        <location evidence="1">Secreted</location>
    </subcellularLocation>
</comment>
<dbReference type="InterPro" id="IPR002350">
    <property type="entry name" value="Kazal_dom"/>
</dbReference>
<dbReference type="Proteomes" id="UP000000539">
    <property type="component" value="Chromosome 13"/>
</dbReference>
<dbReference type="PROSITE" id="PS00282">
    <property type="entry name" value="KAZAL_1"/>
    <property type="match status" value="1"/>
</dbReference>
<dbReference type="GeneTree" id="ENSGT00960000189299"/>
<dbReference type="PaxDb" id="9031-ENSGALP00000040746"/>
<dbReference type="CDD" id="cd00104">
    <property type="entry name" value="KAZAL_FS"/>
    <property type="match status" value="1"/>
</dbReference>
<dbReference type="Gene3D" id="3.30.60.30">
    <property type="match status" value="3"/>
</dbReference>
<keyword evidence="6" id="KW-0722">Serine protease inhibitor</keyword>
<dbReference type="FunFam" id="3.30.60.30:FF:000037">
    <property type="entry name" value="Ovomucoid"/>
    <property type="match status" value="1"/>
</dbReference>
<dbReference type="PANTHER" id="PTHR47499:SF1">
    <property type="entry name" value="SERINE PROTEASE INHIBITOR KAZAL-TYPE 7"/>
    <property type="match status" value="1"/>
</dbReference>
<evidence type="ECO:0000256" key="2">
    <source>
        <dbReference type="ARBA" id="ARBA00019248"/>
    </source>
</evidence>
<dbReference type="PRINTS" id="PR00290">
    <property type="entry name" value="KAZALINHBTR"/>
</dbReference>
<feature type="domain" description="Kazal-like" evidence="9">
    <location>
        <begin position="24"/>
        <end position="84"/>
    </location>
</feature>
<dbReference type="GeneID" id="101749502"/>
<feature type="domain" description="Kazal-like" evidence="9">
    <location>
        <begin position="139"/>
        <end position="195"/>
    </location>
</feature>
<dbReference type="RefSeq" id="XP_004944966.1">
    <property type="nucleotide sequence ID" value="XM_004944909.5"/>
</dbReference>
<reference evidence="10" key="2">
    <citation type="submission" date="2025-08" db="UniProtKB">
        <authorList>
            <consortium name="Ensembl"/>
        </authorList>
    </citation>
    <scope>IDENTIFICATION</scope>
    <source>
        <strain evidence="10">broiler</strain>
    </source>
</reference>
<dbReference type="KEGG" id="gga:101749502"/>
<evidence type="ECO:0000256" key="4">
    <source>
        <dbReference type="ARBA" id="ARBA00022690"/>
    </source>
</evidence>
<reference evidence="10" key="3">
    <citation type="submission" date="2025-09" db="UniProtKB">
        <authorList>
            <consortium name="Ensembl"/>
        </authorList>
    </citation>
    <scope>IDENTIFICATION</scope>
    <source>
        <strain evidence="10">broiler</strain>
    </source>
</reference>
<dbReference type="VEuPathDB" id="HostDB:LOC101749502"/>
<keyword evidence="3" id="KW-0964">Secreted</keyword>
<dbReference type="InterPro" id="IPR001239">
    <property type="entry name" value="Prot_inh_Kazal-m"/>
</dbReference>
<dbReference type="InParanoid" id="A0A1L1S0V0"/>
<dbReference type="Ensembl" id="ENSGALT00010035730.1">
    <property type="protein sequence ID" value="ENSGALP00010020723.1"/>
    <property type="gene ID" value="ENSGALG00010014850.1"/>
</dbReference>
<sequence>MEAMRAAALLGLVLLSSFPDIVSGHQRASCGEYRLSGSRNLACSRIFQPVCGTNNVTYPNECSLCREILRSGTVDKKHDGRCVKVDCTGYMRTTDGLGTACIQQYSPLYATNGLVYSNKCTFCSAVANGEDIDLLAVGKEPEIDCSEFKSTDAYCTEEYMPLCGSDGVTYGNKCHFCIAVLKSHGSLSLQHRGEC</sequence>
<dbReference type="SMR" id="A0A1L1S0V0"/>
<evidence type="ECO:0000313" key="11">
    <source>
        <dbReference type="Proteomes" id="UP000000539"/>
    </source>
</evidence>
<dbReference type="PROSITE" id="PS51465">
    <property type="entry name" value="KAZAL_2"/>
    <property type="match status" value="2"/>
</dbReference>
<accession>A0A1L1S0V0</accession>
<dbReference type="Pfam" id="PF00050">
    <property type="entry name" value="Kazal_1"/>
    <property type="match status" value="3"/>
</dbReference>